<evidence type="ECO:0000256" key="1">
    <source>
        <dbReference type="SAM" id="SignalP"/>
    </source>
</evidence>
<reference evidence="3" key="1">
    <citation type="journal article" date="2013" name="G3 (Bethesda)">
        <title>Comparative genomics of a plant-pathogenic fungus, Pyrenophora tritici-repentis, reveals transduplication and the impact of repeat elements on pathogenicity and population divergence.</title>
        <authorList>
            <person name="Manning V.A."/>
            <person name="Pandelova I."/>
            <person name="Dhillon B."/>
            <person name="Wilhelm L.J."/>
            <person name="Goodwin S.B."/>
            <person name="Berlin A.M."/>
            <person name="Figueroa M."/>
            <person name="Freitag M."/>
            <person name="Hane J.K."/>
            <person name="Henrissat B."/>
            <person name="Holman W.H."/>
            <person name="Kodira C.D."/>
            <person name="Martin J."/>
            <person name="Oliver R.P."/>
            <person name="Robbertse B."/>
            <person name="Schackwitz W."/>
            <person name="Schwartz D.C."/>
            <person name="Spatafora J.W."/>
            <person name="Turgeon B.G."/>
            <person name="Yandava C."/>
            <person name="Young S."/>
            <person name="Zhou S."/>
            <person name="Zeng Q."/>
            <person name="Grigoriev I.V."/>
            <person name="Ma L.-J."/>
            <person name="Ciuffetti L.M."/>
        </authorList>
    </citation>
    <scope>NUCLEOTIDE SEQUENCE [LARGE SCALE GENOMIC DNA]</scope>
    <source>
        <strain evidence="3">Pt-1C-BFP</strain>
    </source>
</reference>
<organism evidence="2 3">
    <name type="scientific">Pyrenophora tritici-repentis (strain Pt-1C-BFP)</name>
    <name type="common">Wheat tan spot fungus</name>
    <name type="synonym">Drechslera tritici-repentis</name>
    <dbReference type="NCBI Taxonomy" id="426418"/>
    <lineage>
        <taxon>Eukaryota</taxon>
        <taxon>Fungi</taxon>
        <taxon>Dikarya</taxon>
        <taxon>Ascomycota</taxon>
        <taxon>Pezizomycotina</taxon>
        <taxon>Dothideomycetes</taxon>
        <taxon>Pleosporomycetidae</taxon>
        <taxon>Pleosporales</taxon>
        <taxon>Pleosporineae</taxon>
        <taxon>Pleosporaceae</taxon>
        <taxon>Pyrenophora</taxon>
    </lineage>
</organism>
<dbReference type="HOGENOM" id="CLU_3125706_0_0_1"/>
<accession>B2WM14</accession>
<evidence type="ECO:0000313" key="3">
    <source>
        <dbReference type="Proteomes" id="UP000001471"/>
    </source>
</evidence>
<dbReference type="EMBL" id="DS231629">
    <property type="protein sequence ID" value="EDU44074.1"/>
    <property type="molecule type" value="Genomic_DNA"/>
</dbReference>
<proteinExistence type="predicted"/>
<dbReference type="InParanoid" id="B2WM14"/>
<name>B2WM14_PYRTR</name>
<dbReference type="Proteomes" id="UP000001471">
    <property type="component" value="Unassembled WGS sequence"/>
</dbReference>
<keyword evidence="1" id="KW-0732">Signal</keyword>
<dbReference type="AlphaFoldDB" id="B2WM14"/>
<evidence type="ECO:0000313" key="2">
    <source>
        <dbReference type="EMBL" id="EDU44074.1"/>
    </source>
</evidence>
<feature type="signal peptide" evidence="1">
    <location>
        <begin position="1"/>
        <end position="21"/>
    </location>
</feature>
<feature type="chain" id="PRO_5002783464" evidence="1">
    <location>
        <begin position="22"/>
        <end position="50"/>
    </location>
</feature>
<sequence length="50" mass="5459">MHFRLFSLLLTVLPFVALVSTELSGNFECDSAPAKWGPCGIGISFQFHSS</sequence>
<gene>
    <name evidence="2" type="ORF">PTRG_11024</name>
</gene>
<protein>
    <submittedName>
        <fullName evidence="2">Uncharacterized protein</fullName>
    </submittedName>
</protein>